<dbReference type="GO" id="GO:0005524">
    <property type="term" value="F:ATP binding"/>
    <property type="evidence" value="ECO:0007669"/>
    <property type="project" value="UniProtKB-KW"/>
</dbReference>
<comment type="catalytic activity">
    <reaction evidence="6">
        <text>L-seryl-[protein] + ATP = O-phospho-L-seryl-[protein] + ADP + H(+)</text>
        <dbReference type="Rhea" id="RHEA:17989"/>
        <dbReference type="Rhea" id="RHEA-COMP:9863"/>
        <dbReference type="Rhea" id="RHEA-COMP:11604"/>
        <dbReference type="ChEBI" id="CHEBI:15378"/>
        <dbReference type="ChEBI" id="CHEBI:29999"/>
        <dbReference type="ChEBI" id="CHEBI:30616"/>
        <dbReference type="ChEBI" id="CHEBI:83421"/>
        <dbReference type="ChEBI" id="CHEBI:456216"/>
        <dbReference type="EC" id="2.7.11.1"/>
    </reaction>
</comment>
<dbReference type="PANTHER" id="PTHR23257">
    <property type="entry name" value="SERINE-THREONINE PROTEIN KINASE"/>
    <property type="match status" value="1"/>
</dbReference>
<evidence type="ECO:0000256" key="6">
    <source>
        <dbReference type="ARBA" id="ARBA00048679"/>
    </source>
</evidence>
<feature type="compositionally biased region" description="Low complexity" evidence="7">
    <location>
        <begin position="1"/>
        <end position="19"/>
    </location>
</feature>
<dbReference type="SMART" id="SM00220">
    <property type="entry name" value="S_TKc"/>
    <property type="match status" value="1"/>
</dbReference>
<accession>A0A1A8NUX2</accession>
<keyword evidence="2" id="KW-0547">Nucleotide-binding</keyword>
<evidence type="ECO:0000256" key="5">
    <source>
        <dbReference type="ARBA" id="ARBA00047899"/>
    </source>
</evidence>
<dbReference type="EMBL" id="HAEH01003904">
    <property type="protein sequence ID" value="SBR72517.1"/>
    <property type="molecule type" value="Transcribed_RNA"/>
</dbReference>
<reference evidence="9" key="1">
    <citation type="submission" date="2016-05" db="EMBL/GenBank/DDBJ databases">
        <authorList>
            <person name="Lavstsen T."/>
            <person name="Jespersen J.S."/>
        </authorList>
    </citation>
    <scope>NUCLEOTIDE SEQUENCE</scope>
    <source>
        <tissue evidence="9">Brain</tissue>
    </source>
</reference>
<evidence type="ECO:0000313" key="9">
    <source>
        <dbReference type="EMBL" id="SBR72517.1"/>
    </source>
</evidence>
<dbReference type="Pfam" id="PF07714">
    <property type="entry name" value="PK_Tyr_Ser-Thr"/>
    <property type="match status" value="1"/>
</dbReference>
<keyword evidence="1" id="KW-0808">Transferase</keyword>
<protein>
    <submittedName>
        <fullName evidence="9">Kinase suppressor of ras 1</fullName>
    </submittedName>
</protein>
<keyword evidence="3 9" id="KW-0418">Kinase</keyword>
<keyword evidence="4" id="KW-0067">ATP-binding</keyword>
<dbReference type="Gene3D" id="1.10.510.10">
    <property type="entry name" value="Transferase(Phosphotransferase) domain 1"/>
    <property type="match status" value="1"/>
</dbReference>
<dbReference type="GO" id="GO:0004674">
    <property type="term" value="F:protein serine/threonine kinase activity"/>
    <property type="evidence" value="ECO:0007669"/>
    <property type="project" value="UniProtKB-EC"/>
</dbReference>
<dbReference type="InterPro" id="IPR050167">
    <property type="entry name" value="Ser_Thr_protein_kinase"/>
</dbReference>
<comment type="catalytic activity">
    <reaction evidence="5">
        <text>L-threonyl-[protein] + ATP = O-phospho-L-threonyl-[protein] + ADP + H(+)</text>
        <dbReference type="Rhea" id="RHEA:46608"/>
        <dbReference type="Rhea" id="RHEA-COMP:11060"/>
        <dbReference type="Rhea" id="RHEA-COMP:11605"/>
        <dbReference type="ChEBI" id="CHEBI:15378"/>
        <dbReference type="ChEBI" id="CHEBI:30013"/>
        <dbReference type="ChEBI" id="CHEBI:30616"/>
        <dbReference type="ChEBI" id="CHEBI:61977"/>
        <dbReference type="ChEBI" id="CHEBI:456216"/>
        <dbReference type="EC" id="2.7.11.1"/>
    </reaction>
</comment>
<dbReference type="PROSITE" id="PS50011">
    <property type="entry name" value="PROTEIN_KINASE_DOM"/>
    <property type="match status" value="1"/>
</dbReference>
<sequence>MNQLDSSSNPSSTTSSTPSSPAPFQQSNPPSATPPPNPSPKGHRDSRFNFPDVSSPSSLYSDVIEDTVSETQQCADDVHTQLVEDEDEDEEEGEEDIEDEDDDQEDEAEDDDEGEDEEEREHMRMNVGSDGECDELDDLPCSRRNQWKGPISRKPSQTSVYLQEWDIPFEQLDLGELIGKGRWGRVHKGRWHGEVAIRLLEIDGNNQDHLKLFKKEVMNYRQTRHENVVLFMGACMAPPHLAIITSFCKGRTLYSVVRDSKHNLDINKTRQIAQEIVKGMGYLHAKGIVHKDLKSKNVFHDTNKVVITDFGLFGISGVVQEGRRENKLKLPHGWICYLAPEIVRKMSPGNNEDRLPFSTAADVYAFGTIWYELQARDWPITNQHIEATIWQVGSGEGIKKILSATNLGKEVTDILSACWAYDLRERPTFTQLADMLEKLPKLNRRLSHPGHFWKSAESR</sequence>
<dbReference type="InterPro" id="IPR011009">
    <property type="entry name" value="Kinase-like_dom_sf"/>
</dbReference>
<dbReference type="InterPro" id="IPR001245">
    <property type="entry name" value="Ser-Thr/Tyr_kinase_cat_dom"/>
</dbReference>
<evidence type="ECO:0000256" key="7">
    <source>
        <dbReference type="SAM" id="MobiDB-lite"/>
    </source>
</evidence>
<dbReference type="GO" id="GO:0007265">
    <property type="term" value="P:Ras protein signal transduction"/>
    <property type="evidence" value="ECO:0007669"/>
    <property type="project" value="TreeGrafter"/>
</dbReference>
<proteinExistence type="predicted"/>
<reference evidence="9" key="2">
    <citation type="submission" date="2016-06" db="EMBL/GenBank/DDBJ databases">
        <title>The genome of a short-lived fish provides insights into sex chromosome evolution and the genetic control of aging.</title>
        <authorList>
            <person name="Reichwald K."/>
            <person name="Felder M."/>
            <person name="Petzold A."/>
            <person name="Koch P."/>
            <person name="Groth M."/>
            <person name="Platzer M."/>
        </authorList>
    </citation>
    <scope>NUCLEOTIDE SEQUENCE</scope>
    <source>
        <tissue evidence="9">Brain</tissue>
    </source>
</reference>
<dbReference type="Gene3D" id="3.30.200.20">
    <property type="entry name" value="Phosphorylase Kinase, domain 1"/>
    <property type="match status" value="1"/>
</dbReference>
<dbReference type="PANTHER" id="PTHR23257:SF716">
    <property type="entry name" value="KINASE SUPPRESSOR OF RAS 1"/>
    <property type="match status" value="1"/>
</dbReference>
<dbReference type="InterPro" id="IPR000719">
    <property type="entry name" value="Prot_kinase_dom"/>
</dbReference>
<evidence type="ECO:0000256" key="1">
    <source>
        <dbReference type="ARBA" id="ARBA00022679"/>
    </source>
</evidence>
<feature type="compositionally biased region" description="Acidic residues" evidence="7">
    <location>
        <begin position="83"/>
        <end position="119"/>
    </location>
</feature>
<evidence type="ECO:0000259" key="8">
    <source>
        <dbReference type="PROSITE" id="PS50011"/>
    </source>
</evidence>
<evidence type="ECO:0000256" key="3">
    <source>
        <dbReference type="ARBA" id="ARBA00022777"/>
    </source>
</evidence>
<dbReference type="GO" id="GO:0005737">
    <property type="term" value="C:cytoplasm"/>
    <property type="evidence" value="ECO:0007669"/>
    <property type="project" value="TreeGrafter"/>
</dbReference>
<name>A0A1A8NUX2_9TELE</name>
<evidence type="ECO:0000256" key="4">
    <source>
        <dbReference type="ARBA" id="ARBA00022840"/>
    </source>
</evidence>
<feature type="region of interest" description="Disordered" evidence="7">
    <location>
        <begin position="1"/>
        <end position="137"/>
    </location>
</feature>
<dbReference type="AlphaFoldDB" id="A0A1A8NUX2"/>
<evidence type="ECO:0000256" key="2">
    <source>
        <dbReference type="ARBA" id="ARBA00022741"/>
    </source>
</evidence>
<dbReference type="FunFam" id="1.10.510.10:FF:000107">
    <property type="entry name" value="kinase suppressor of Ras 1"/>
    <property type="match status" value="1"/>
</dbReference>
<gene>
    <name evidence="9" type="primary">KSR1</name>
</gene>
<dbReference type="FunFam" id="3.30.200.20:FF:000034">
    <property type="entry name" value="Kinase suppressor of Ras 1"/>
    <property type="match status" value="1"/>
</dbReference>
<feature type="domain" description="Protein kinase" evidence="8">
    <location>
        <begin position="172"/>
        <end position="442"/>
    </location>
</feature>
<dbReference type="SUPFAM" id="SSF56112">
    <property type="entry name" value="Protein kinase-like (PK-like)"/>
    <property type="match status" value="1"/>
</dbReference>
<organism evidence="9">
    <name type="scientific">Nothobranchius rachovii</name>
    <name type="common">bluefin notho</name>
    <dbReference type="NCBI Taxonomy" id="451742"/>
    <lineage>
        <taxon>Eukaryota</taxon>
        <taxon>Metazoa</taxon>
        <taxon>Chordata</taxon>
        <taxon>Craniata</taxon>
        <taxon>Vertebrata</taxon>
        <taxon>Euteleostomi</taxon>
        <taxon>Actinopterygii</taxon>
        <taxon>Neopterygii</taxon>
        <taxon>Teleostei</taxon>
        <taxon>Neoteleostei</taxon>
        <taxon>Acanthomorphata</taxon>
        <taxon>Ovalentaria</taxon>
        <taxon>Atherinomorphae</taxon>
        <taxon>Cyprinodontiformes</taxon>
        <taxon>Nothobranchiidae</taxon>
        <taxon>Nothobranchius</taxon>
    </lineage>
</organism>